<proteinExistence type="predicted"/>
<dbReference type="CDD" id="cd01949">
    <property type="entry name" value="GGDEF"/>
    <property type="match status" value="1"/>
</dbReference>
<evidence type="ECO:0000259" key="4">
    <source>
        <dbReference type="PROSITE" id="PS50887"/>
    </source>
</evidence>
<dbReference type="AlphaFoldDB" id="A0A1X0U0P4"/>
<dbReference type="InterPro" id="IPR029787">
    <property type="entry name" value="Nucleotide_cyclase"/>
</dbReference>
<evidence type="ECO:0000256" key="1">
    <source>
        <dbReference type="ARBA" id="ARBA00012528"/>
    </source>
</evidence>
<dbReference type="SUPFAM" id="SSF55073">
    <property type="entry name" value="Nucleotide cyclase"/>
    <property type="match status" value="1"/>
</dbReference>
<feature type="transmembrane region" description="Helical" evidence="3">
    <location>
        <begin position="121"/>
        <end position="140"/>
    </location>
</feature>
<comment type="caution">
    <text evidence="5">The sequence shown here is derived from an EMBL/GenBank/DDBJ whole genome shotgun (WGS) entry which is preliminary data.</text>
</comment>
<dbReference type="PROSITE" id="PS50887">
    <property type="entry name" value="GGDEF"/>
    <property type="match status" value="1"/>
</dbReference>
<keyword evidence="3" id="KW-1133">Transmembrane helix</keyword>
<dbReference type="Proteomes" id="UP000192671">
    <property type="component" value="Unassembled WGS sequence"/>
</dbReference>
<dbReference type="InterPro" id="IPR000160">
    <property type="entry name" value="GGDEF_dom"/>
</dbReference>
<protein>
    <recommendedName>
        <fullName evidence="1">diguanylate cyclase</fullName>
        <ecNumber evidence="1">2.7.7.65</ecNumber>
    </recommendedName>
</protein>
<keyword evidence="3" id="KW-0472">Membrane</keyword>
<dbReference type="PANTHER" id="PTHR45138">
    <property type="entry name" value="REGULATORY COMPONENTS OF SENSORY TRANSDUCTION SYSTEM"/>
    <property type="match status" value="1"/>
</dbReference>
<dbReference type="NCBIfam" id="TIGR00254">
    <property type="entry name" value="GGDEF"/>
    <property type="match status" value="1"/>
</dbReference>
<dbReference type="PANTHER" id="PTHR45138:SF9">
    <property type="entry name" value="DIGUANYLATE CYCLASE DGCM-RELATED"/>
    <property type="match status" value="1"/>
</dbReference>
<reference evidence="5 6" key="1">
    <citation type="journal article" date="2017" name="Gene Rep">
        <title>The ribosomal RNA operon (rrn) of Campylobacter concisus supports molecular typing to genomospecies level.</title>
        <authorList>
            <person name="Huq M."/>
            <person name="Van T.T.H."/>
            <person name="Gurtler V."/>
            <person name="Elshagmani E."/>
            <person name="Allemailem K.S."/>
            <person name="Smooker P.M."/>
            <person name="Istivan T.S."/>
        </authorList>
    </citation>
    <scope>NUCLEOTIDE SEQUENCE [LARGE SCALE GENOMIC DNA]</scope>
    <source>
        <strain evidence="5 6">RCH 26</strain>
    </source>
</reference>
<dbReference type="InterPro" id="IPR043128">
    <property type="entry name" value="Rev_trsase/Diguanyl_cyclase"/>
</dbReference>
<organism evidence="5 6">
    <name type="scientific">Campylobacter concisus</name>
    <dbReference type="NCBI Taxonomy" id="199"/>
    <lineage>
        <taxon>Bacteria</taxon>
        <taxon>Pseudomonadati</taxon>
        <taxon>Campylobacterota</taxon>
        <taxon>Epsilonproteobacteria</taxon>
        <taxon>Campylobacterales</taxon>
        <taxon>Campylobacteraceae</taxon>
        <taxon>Campylobacter</taxon>
    </lineage>
</organism>
<name>A0A1X0U0P4_9BACT</name>
<dbReference type="Pfam" id="PF00990">
    <property type="entry name" value="GGDEF"/>
    <property type="match status" value="1"/>
</dbReference>
<sequence>MYREFCLTHDFVDQSSYKAIDDIYKTILDVMIAANALSLLLFMIIATPLLFMCLLFIAAGILLRIKFDIKYRVLISLAFHLNIILLVTIIVTTMGWNTGIWIILVGVIFINYFLAFDSKSLTYIMAFLELILLILLYFIHKDEAPLIPSAIRGVIVVCSIVFAFFIVLRLSMFADIITSSGYQQIRKETEELEKDSKHDFLTGLLNRRTIEKTLRFELVANNERSGNTNLVIMLGDIDNFKKINDTYGHDCGDEVLKDVASALKKSFRGRDYVCRWGGEEFLIILPDTKIEFIHEVSKRLKKQINNAKLPDKTPVTMTFGMLICANGTEVDFEQAITLVDKLLYEGKQNGKDRIELEILKKGSDA</sequence>
<feature type="transmembrane region" description="Helical" evidence="3">
    <location>
        <begin position="73"/>
        <end position="92"/>
    </location>
</feature>
<feature type="domain" description="GGDEF" evidence="4">
    <location>
        <begin position="228"/>
        <end position="359"/>
    </location>
</feature>
<evidence type="ECO:0000256" key="3">
    <source>
        <dbReference type="SAM" id="Phobius"/>
    </source>
</evidence>
<evidence type="ECO:0000313" key="6">
    <source>
        <dbReference type="Proteomes" id="UP000192671"/>
    </source>
</evidence>
<dbReference type="GO" id="GO:0052621">
    <property type="term" value="F:diguanylate cyclase activity"/>
    <property type="evidence" value="ECO:0007669"/>
    <property type="project" value="UniProtKB-EC"/>
</dbReference>
<accession>A0A1X0U0P4</accession>
<dbReference type="FunFam" id="3.30.70.270:FF:000001">
    <property type="entry name" value="Diguanylate cyclase domain protein"/>
    <property type="match status" value="1"/>
</dbReference>
<gene>
    <name evidence="5" type="ORF">A3835_08505</name>
</gene>
<evidence type="ECO:0000313" key="5">
    <source>
        <dbReference type="EMBL" id="ORI06399.1"/>
    </source>
</evidence>
<dbReference type="EC" id="2.7.7.65" evidence="1"/>
<evidence type="ECO:0000256" key="2">
    <source>
        <dbReference type="ARBA" id="ARBA00034247"/>
    </source>
</evidence>
<comment type="catalytic activity">
    <reaction evidence="2">
        <text>2 GTP = 3',3'-c-di-GMP + 2 diphosphate</text>
        <dbReference type="Rhea" id="RHEA:24898"/>
        <dbReference type="ChEBI" id="CHEBI:33019"/>
        <dbReference type="ChEBI" id="CHEBI:37565"/>
        <dbReference type="ChEBI" id="CHEBI:58805"/>
        <dbReference type="EC" id="2.7.7.65"/>
    </reaction>
</comment>
<feature type="transmembrane region" description="Helical" evidence="3">
    <location>
        <begin position="39"/>
        <end position="61"/>
    </location>
</feature>
<dbReference type="EMBL" id="LVWL01000023">
    <property type="protein sequence ID" value="ORI06399.1"/>
    <property type="molecule type" value="Genomic_DNA"/>
</dbReference>
<keyword evidence="3" id="KW-0812">Transmembrane</keyword>
<feature type="transmembrane region" description="Helical" evidence="3">
    <location>
        <begin position="98"/>
        <end position="114"/>
    </location>
</feature>
<dbReference type="InterPro" id="IPR050469">
    <property type="entry name" value="Diguanylate_Cyclase"/>
</dbReference>
<feature type="transmembrane region" description="Helical" evidence="3">
    <location>
        <begin position="146"/>
        <end position="168"/>
    </location>
</feature>
<dbReference type="Gene3D" id="3.30.70.270">
    <property type="match status" value="1"/>
</dbReference>
<dbReference type="SMART" id="SM00267">
    <property type="entry name" value="GGDEF"/>
    <property type="match status" value="1"/>
</dbReference>